<dbReference type="STRING" id="1071382.H2ATQ2"/>
<dbReference type="GO" id="GO:0000480">
    <property type="term" value="P:endonucleolytic cleavage in 5'-ETS of tricistronic rRNA transcript (SSU-rRNA, 5.8S rRNA, LSU-rRNA)"/>
    <property type="evidence" value="ECO:0007669"/>
    <property type="project" value="EnsemblFungi"/>
</dbReference>
<proteinExistence type="predicted"/>
<dbReference type="GeneID" id="13885710"/>
<comment type="subcellular location">
    <subcellularLocation>
        <location evidence="1">Nucleus</location>
        <location evidence="1">Nucleolus</location>
    </subcellularLocation>
</comment>
<dbReference type="EMBL" id="HE650824">
    <property type="protein sequence ID" value="CCF57752.1"/>
    <property type="molecule type" value="Genomic_DNA"/>
</dbReference>
<feature type="region of interest" description="Disordered" evidence="3">
    <location>
        <begin position="72"/>
        <end position="109"/>
    </location>
</feature>
<dbReference type="InterPro" id="IPR039883">
    <property type="entry name" value="Fcf2/DNTTIP2"/>
</dbReference>
<dbReference type="InParanoid" id="H2ATQ2"/>
<evidence type="ECO:0000313" key="5">
    <source>
        <dbReference type="EMBL" id="CCF57752.1"/>
    </source>
</evidence>
<dbReference type="Pfam" id="PF08698">
    <property type="entry name" value="Fcf2"/>
    <property type="match status" value="1"/>
</dbReference>
<dbReference type="GO" id="GO:0003723">
    <property type="term" value="F:RNA binding"/>
    <property type="evidence" value="ECO:0007669"/>
    <property type="project" value="TreeGrafter"/>
</dbReference>
<keyword evidence="6" id="KW-1185">Reference proteome</keyword>
<sequence length="214" mass="25235">MDSSVDSLFDALKKASSKTKPVSEASIGLEENHNSDVLKLDSETKDTEKIFEEIEVNLRKLPKLSTGFDKLAKEKNEKDEKLQLPQEEKHKSKNKSTSNGWFTLPKPDDNRRREIQRDLVLIKHRAALDPKRHYKKERWQVPGRFSIGTIIEDKTEFFSSRINKKERKQTIIESLMADDERNKYFKRKYNEIQLQKTSGKRAHYKKQKALRKKF</sequence>
<accession>H2ATQ2</accession>
<evidence type="ECO:0000313" key="6">
    <source>
        <dbReference type="Proteomes" id="UP000005220"/>
    </source>
</evidence>
<organism evidence="5 6">
    <name type="scientific">Kazachstania africana (strain ATCC 22294 / BCRC 22015 / CBS 2517 / CECT 1963 / NBRC 1671 / NRRL Y-8276)</name>
    <name type="common">Yeast</name>
    <name type="synonym">Kluyveromyces africanus</name>
    <dbReference type="NCBI Taxonomy" id="1071382"/>
    <lineage>
        <taxon>Eukaryota</taxon>
        <taxon>Fungi</taxon>
        <taxon>Dikarya</taxon>
        <taxon>Ascomycota</taxon>
        <taxon>Saccharomycotina</taxon>
        <taxon>Saccharomycetes</taxon>
        <taxon>Saccharomycetales</taxon>
        <taxon>Saccharomycetaceae</taxon>
        <taxon>Kazachstania</taxon>
    </lineage>
</organism>
<dbReference type="GO" id="GO:0000447">
    <property type="term" value="P:endonucleolytic cleavage in ITS1 to separate SSU-rRNA from 5.8S rRNA and LSU-rRNA from tricistronic rRNA transcript (SSU-rRNA, 5.8S rRNA, LSU-rRNA)"/>
    <property type="evidence" value="ECO:0007669"/>
    <property type="project" value="EnsemblFungi"/>
</dbReference>
<protein>
    <recommendedName>
        <fullName evidence="4">Fcf2 pre-rRNA processing C-terminal domain-containing protein</fullName>
    </recommendedName>
</protein>
<dbReference type="HOGENOM" id="CLU_075129_2_0_1"/>
<feature type="compositionally biased region" description="Basic and acidic residues" evidence="3">
    <location>
        <begin position="30"/>
        <end position="42"/>
    </location>
</feature>
<evidence type="ECO:0000256" key="3">
    <source>
        <dbReference type="SAM" id="MobiDB-lite"/>
    </source>
</evidence>
<dbReference type="RefSeq" id="XP_003956887.1">
    <property type="nucleotide sequence ID" value="XM_003956838.1"/>
</dbReference>
<dbReference type="PANTHER" id="PTHR21686">
    <property type="entry name" value="DEOXYNUCLEOTIDYLTRANSFERASE TERMINAL-INTERACTING PROTEIN 2"/>
    <property type="match status" value="1"/>
</dbReference>
<dbReference type="PANTHER" id="PTHR21686:SF12">
    <property type="entry name" value="DEOXYNUCLEOTIDYLTRANSFERASE TERMINAL-INTERACTING PROTEIN 2"/>
    <property type="match status" value="1"/>
</dbReference>
<name>H2ATQ2_KAZAF</name>
<keyword evidence="2" id="KW-0539">Nucleus</keyword>
<evidence type="ECO:0000259" key="4">
    <source>
        <dbReference type="Pfam" id="PF08698"/>
    </source>
</evidence>
<feature type="domain" description="Fcf2 pre-rRNA processing C-terminal" evidence="4">
    <location>
        <begin position="94"/>
        <end position="188"/>
    </location>
</feature>
<dbReference type="FunCoup" id="H2ATQ2">
    <property type="interactions" value="421"/>
</dbReference>
<dbReference type="InterPro" id="IPR014810">
    <property type="entry name" value="Fcf2_C"/>
</dbReference>
<reference evidence="5 6" key="1">
    <citation type="journal article" date="2011" name="Proc. Natl. Acad. Sci. U.S.A.">
        <title>Evolutionary erosion of yeast sex chromosomes by mating-type switching accidents.</title>
        <authorList>
            <person name="Gordon J.L."/>
            <person name="Armisen D."/>
            <person name="Proux-Wera E."/>
            <person name="Oheigeartaigh S.S."/>
            <person name="Byrne K.P."/>
            <person name="Wolfe K.H."/>
        </authorList>
    </citation>
    <scope>NUCLEOTIDE SEQUENCE [LARGE SCALE GENOMIC DNA]</scope>
    <source>
        <strain evidence="6">ATCC 22294 / BCRC 22015 / CBS 2517 / CECT 1963 / NBRC 1671 / NRRL Y-8276</strain>
    </source>
</reference>
<evidence type="ECO:0000256" key="1">
    <source>
        <dbReference type="ARBA" id="ARBA00004604"/>
    </source>
</evidence>
<dbReference type="AlphaFoldDB" id="H2ATQ2"/>
<dbReference type="GO" id="GO:0000472">
    <property type="term" value="P:endonucleolytic cleavage to generate mature 5'-end of SSU-rRNA from (SSU-rRNA, 5.8S rRNA, LSU-rRNA)"/>
    <property type="evidence" value="ECO:0007669"/>
    <property type="project" value="EnsemblFungi"/>
</dbReference>
<dbReference type="KEGG" id="kaf:KAFR_0D01060"/>
<evidence type="ECO:0000256" key="2">
    <source>
        <dbReference type="ARBA" id="ARBA00023242"/>
    </source>
</evidence>
<gene>
    <name evidence="5" type="primary">KAFR0D01060</name>
    <name evidence="5" type="ORF">KAFR_0D01060</name>
</gene>
<dbReference type="GO" id="GO:0005730">
    <property type="term" value="C:nucleolus"/>
    <property type="evidence" value="ECO:0007669"/>
    <property type="project" value="UniProtKB-SubCell"/>
</dbReference>
<feature type="compositionally biased region" description="Basic and acidic residues" evidence="3">
    <location>
        <begin position="72"/>
        <end position="90"/>
    </location>
</feature>
<dbReference type="OrthoDB" id="427886at2759"/>
<feature type="region of interest" description="Disordered" evidence="3">
    <location>
        <begin position="1"/>
        <end position="42"/>
    </location>
</feature>
<dbReference type="eggNOG" id="KOG3100">
    <property type="taxonomic scope" value="Eukaryota"/>
</dbReference>
<dbReference type="Proteomes" id="UP000005220">
    <property type="component" value="Chromosome 4"/>
</dbReference>